<sequence>MVKQLNGRKVKTGIAAVGLAAGMLLTPMPASAASGDVAAMGCQTTSAVLTYTSGGTWSRNCSGTYSIGRSATRFSAGGWSGYVTYPAWPDGHREFCDFQSFSIGSTVTSVTLYATKAPWCP</sequence>
<dbReference type="EMBL" id="BMNH01000013">
    <property type="protein sequence ID" value="GGO73071.1"/>
    <property type="molecule type" value="Genomic_DNA"/>
</dbReference>
<comment type="caution">
    <text evidence="2">The sequence shown here is derived from an EMBL/GenBank/DDBJ whole genome shotgun (WGS) entry which is preliminary data.</text>
</comment>
<dbReference type="AlphaFoldDB" id="A0A917Z2J2"/>
<evidence type="ECO:0000256" key="1">
    <source>
        <dbReference type="SAM" id="SignalP"/>
    </source>
</evidence>
<reference evidence="2" key="1">
    <citation type="journal article" date="2014" name="Int. J. Syst. Evol. Microbiol.">
        <title>Complete genome sequence of Corynebacterium casei LMG S-19264T (=DSM 44701T), isolated from a smear-ripened cheese.</title>
        <authorList>
            <consortium name="US DOE Joint Genome Institute (JGI-PGF)"/>
            <person name="Walter F."/>
            <person name="Albersmeier A."/>
            <person name="Kalinowski J."/>
            <person name="Ruckert C."/>
        </authorList>
    </citation>
    <scope>NUCLEOTIDE SEQUENCE</scope>
    <source>
        <strain evidence="2">CGMCC 4.7368</strain>
    </source>
</reference>
<keyword evidence="3" id="KW-1185">Reference proteome</keyword>
<organism evidence="2 3">
    <name type="scientific">Nonomuraea cavernae</name>
    <dbReference type="NCBI Taxonomy" id="2045107"/>
    <lineage>
        <taxon>Bacteria</taxon>
        <taxon>Bacillati</taxon>
        <taxon>Actinomycetota</taxon>
        <taxon>Actinomycetes</taxon>
        <taxon>Streptosporangiales</taxon>
        <taxon>Streptosporangiaceae</taxon>
        <taxon>Nonomuraea</taxon>
    </lineage>
</organism>
<accession>A0A917Z2J2</accession>
<gene>
    <name evidence="2" type="ORF">GCM10012289_42610</name>
</gene>
<reference evidence="2" key="2">
    <citation type="submission" date="2020-09" db="EMBL/GenBank/DDBJ databases">
        <authorList>
            <person name="Sun Q."/>
            <person name="Zhou Y."/>
        </authorList>
    </citation>
    <scope>NUCLEOTIDE SEQUENCE</scope>
    <source>
        <strain evidence="2">CGMCC 4.7368</strain>
    </source>
</reference>
<feature type="signal peptide" evidence="1">
    <location>
        <begin position="1"/>
        <end position="32"/>
    </location>
</feature>
<proteinExistence type="predicted"/>
<keyword evidence="1" id="KW-0732">Signal</keyword>
<evidence type="ECO:0008006" key="4">
    <source>
        <dbReference type="Google" id="ProtNLM"/>
    </source>
</evidence>
<evidence type="ECO:0000313" key="2">
    <source>
        <dbReference type="EMBL" id="GGO73071.1"/>
    </source>
</evidence>
<feature type="chain" id="PRO_5037479220" description="Streptomyces killer toxin-like beta/gamma crystallin domain-containing protein" evidence="1">
    <location>
        <begin position="33"/>
        <end position="121"/>
    </location>
</feature>
<dbReference type="Proteomes" id="UP000646523">
    <property type="component" value="Unassembled WGS sequence"/>
</dbReference>
<evidence type="ECO:0000313" key="3">
    <source>
        <dbReference type="Proteomes" id="UP000646523"/>
    </source>
</evidence>
<protein>
    <recommendedName>
        <fullName evidence="4">Streptomyces killer toxin-like beta/gamma crystallin domain-containing protein</fullName>
    </recommendedName>
</protein>
<name>A0A917Z2J2_9ACTN</name>